<protein>
    <submittedName>
        <fullName evidence="2">Uncharacterized protein</fullName>
    </submittedName>
</protein>
<sequence length="260" mass="26314">MKLTRGSGAPAPAMTKEQDGAAESVEPADADRADRDDAPAQAQADEAEGAARRSTESAAATESERSTASARSTETDRPVAARPAERAGESVPEAAGHEGGSPGRTDGPDTDVDADRGRSGPAASGARPATGSTVSTGGKDSAAGAGSTGTTGTTSSGTSRTLSGTTTSGIATSGTASSAAADIDRLSRRMDRAVHGFVDDPKRAVREADEVLDAAAGLFEQRREEMRQGLGDGGDTEALRLALTRYRDLTRQLISLTVAP</sequence>
<feature type="compositionally biased region" description="Basic and acidic residues" evidence="1">
    <location>
        <begin position="73"/>
        <end position="88"/>
    </location>
</feature>
<dbReference type="RefSeq" id="WP_075017095.1">
    <property type="nucleotide sequence ID" value="NZ_FODD01000016.1"/>
</dbReference>
<gene>
    <name evidence="2" type="ORF">SAMN05216267_101670</name>
</gene>
<name>A0A1H8LKQ4_9ACTN</name>
<feature type="compositionally biased region" description="Low complexity" evidence="1">
    <location>
        <begin position="135"/>
        <end position="181"/>
    </location>
</feature>
<accession>A0A1H8LKQ4</accession>
<dbReference type="Proteomes" id="UP000181951">
    <property type="component" value="Unassembled WGS sequence"/>
</dbReference>
<organism evidence="2 3">
    <name type="scientific">Actinacidiphila rubida</name>
    <dbReference type="NCBI Taxonomy" id="310780"/>
    <lineage>
        <taxon>Bacteria</taxon>
        <taxon>Bacillati</taxon>
        <taxon>Actinomycetota</taxon>
        <taxon>Actinomycetes</taxon>
        <taxon>Kitasatosporales</taxon>
        <taxon>Streptomycetaceae</taxon>
        <taxon>Actinacidiphila</taxon>
    </lineage>
</organism>
<feature type="compositionally biased region" description="Low complexity" evidence="1">
    <location>
        <begin position="56"/>
        <end position="72"/>
    </location>
</feature>
<proteinExistence type="predicted"/>
<evidence type="ECO:0000256" key="1">
    <source>
        <dbReference type="SAM" id="MobiDB-lite"/>
    </source>
</evidence>
<evidence type="ECO:0000313" key="2">
    <source>
        <dbReference type="EMBL" id="SEO05792.1"/>
    </source>
</evidence>
<reference evidence="2 3" key="1">
    <citation type="submission" date="2016-10" db="EMBL/GenBank/DDBJ databases">
        <authorList>
            <person name="de Groot N.N."/>
        </authorList>
    </citation>
    <scope>NUCLEOTIDE SEQUENCE [LARGE SCALE GENOMIC DNA]</scope>
    <source>
        <strain evidence="2 3">CGMCC 4.2026</strain>
    </source>
</reference>
<dbReference type="EMBL" id="FODD01000016">
    <property type="protein sequence ID" value="SEO05792.1"/>
    <property type="molecule type" value="Genomic_DNA"/>
</dbReference>
<keyword evidence="3" id="KW-1185">Reference proteome</keyword>
<feature type="compositionally biased region" description="Basic and acidic residues" evidence="1">
    <location>
        <begin position="29"/>
        <end position="38"/>
    </location>
</feature>
<evidence type="ECO:0000313" key="3">
    <source>
        <dbReference type="Proteomes" id="UP000181951"/>
    </source>
</evidence>
<dbReference type="AlphaFoldDB" id="A0A1H8LKQ4"/>
<feature type="region of interest" description="Disordered" evidence="1">
    <location>
        <begin position="1"/>
        <end position="183"/>
    </location>
</feature>
<dbReference type="STRING" id="310780.SAMN05216267_101670"/>
<dbReference type="OrthoDB" id="3217284at2"/>